<gene>
    <name evidence="1" type="ORF">EUGRSUZ_D02419</name>
</gene>
<dbReference type="InParanoid" id="A0A059CIL1"/>
<dbReference type="EMBL" id="KK198756">
    <property type="protein sequence ID" value="KCW78232.1"/>
    <property type="molecule type" value="Genomic_DNA"/>
</dbReference>
<organism evidence="1">
    <name type="scientific">Eucalyptus grandis</name>
    <name type="common">Flooded gum</name>
    <dbReference type="NCBI Taxonomy" id="71139"/>
    <lineage>
        <taxon>Eukaryota</taxon>
        <taxon>Viridiplantae</taxon>
        <taxon>Streptophyta</taxon>
        <taxon>Embryophyta</taxon>
        <taxon>Tracheophyta</taxon>
        <taxon>Spermatophyta</taxon>
        <taxon>Magnoliopsida</taxon>
        <taxon>eudicotyledons</taxon>
        <taxon>Gunneridae</taxon>
        <taxon>Pentapetalae</taxon>
        <taxon>rosids</taxon>
        <taxon>malvids</taxon>
        <taxon>Myrtales</taxon>
        <taxon>Myrtaceae</taxon>
        <taxon>Myrtoideae</taxon>
        <taxon>Eucalypteae</taxon>
        <taxon>Eucalyptus</taxon>
    </lineage>
</organism>
<reference evidence="1" key="1">
    <citation type="submission" date="2013-07" db="EMBL/GenBank/DDBJ databases">
        <title>The genome of Eucalyptus grandis.</title>
        <authorList>
            <person name="Schmutz J."/>
            <person name="Hayes R."/>
            <person name="Myburg A."/>
            <person name="Tuskan G."/>
            <person name="Grattapaglia D."/>
            <person name="Rokhsar D.S."/>
        </authorList>
    </citation>
    <scope>NUCLEOTIDE SEQUENCE</scope>
    <source>
        <tissue evidence="1">Leaf extractions</tissue>
    </source>
</reference>
<dbReference type="AlphaFoldDB" id="A0A059CIL1"/>
<evidence type="ECO:0000313" key="1">
    <source>
        <dbReference type="EMBL" id="KCW78232.1"/>
    </source>
</evidence>
<protein>
    <submittedName>
        <fullName evidence="1">Uncharacterized protein</fullName>
    </submittedName>
</protein>
<sequence>MKRPSLHSQANFYYCSDVSREEIVGQQMHSCWSIISTFAKKCIPRFSLTNRAGTVTSQIFWLVKCTKPRRSFNLINYS</sequence>
<name>A0A059CIL1_EUCGR</name>
<proteinExistence type="predicted"/>
<accession>A0A059CIL1</accession>
<dbReference type="Gramene" id="KCW78232">
    <property type="protein sequence ID" value="KCW78232"/>
    <property type="gene ID" value="EUGRSUZ_D02419"/>
</dbReference>